<evidence type="ECO:0000256" key="6">
    <source>
        <dbReference type="SAM" id="Phobius"/>
    </source>
</evidence>
<feature type="transmembrane region" description="Helical" evidence="6">
    <location>
        <begin position="529"/>
        <end position="550"/>
    </location>
</feature>
<evidence type="ECO:0000256" key="5">
    <source>
        <dbReference type="SAM" id="Coils"/>
    </source>
</evidence>
<feature type="domain" description="ABC-2 type transporter transmembrane" evidence="7">
    <location>
        <begin position="379"/>
        <end position="709"/>
    </location>
</feature>
<keyword evidence="3 6" id="KW-1133">Transmembrane helix</keyword>
<dbReference type="GO" id="GO:0016020">
    <property type="term" value="C:membrane"/>
    <property type="evidence" value="ECO:0007669"/>
    <property type="project" value="UniProtKB-SubCell"/>
</dbReference>
<comment type="subcellular location">
    <subcellularLocation>
        <location evidence="1">Membrane</location>
        <topology evidence="1">Multi-pass membrane protein</topology>
    </subcellularLocation>
</comment>
<feature type="transmembrane region" description="Helical" evidence="6">
    <location>
        <begin position="571"/>
        <end position="597"/>
    </location>
</feature>
<feature type="transmembrane region" description="Helical" evidence="6">
    <location>
        <begin position="20"/>
        <end position="40"/>
    </location>
</feature>
<dbReference type="NCBIfam" id="TIGR03062">
    <property type="entry name" value="pip_yhgE_Cterm"/>
    <property type="match status" value="1"/>
</dbReference>
<dbReference type="PANTHER" id="PTHR43077">
    <property type="entry name" value="TRANSPORT PERMEASE YVFS-RELATED"/>
    <property type="match status" value="1"/>
</dbReference>
<dbReference type="OrthoDB" id="9811483at2"/>
<dbReference type="AlphaFoldDB" id="A0A261FXR6"/>
<dbReference type="InterPro" id="IPR013525">
    <property type="entry name" value="ABC2_TM"/>
</dbReference>
<evidence type="ECO:0000256" key="4">
    <source>
        <dbReference type="ARBA" id="ARBA00023136"/>
    </source>
</evidence>
<dbReference type="Proteomes" id="UP000216074">
    <property type="component" value="Unassembled WGS sequence"/>
</dbReference>
<dbReference type="PANTHER" id="PTHR43077:SF10">
    <property type="entry name" value="TRANSPORT PERMEASE PROTEIN"/>
    <property type="match status" value="1"/>
</dbReference>
<feature type="transmembrane region" description="Helical" evidence="6">
    <location>
        <begin position="617"/>
        <end position="644"/>
    </location>
</feature>
<feature type="coiled-coil region" evidence="5">
    <location>
        <begin position="361"/>
        <end position="391"/>
    </location>
</feature>
<dbReference type="InterPro" id="IPR051328">
    <property type="entry name" value="T7SS_ABC-Transporter"/>
</dbReference>
<evidence type="ECO:0000259" key="7">
    <source>
        <dbReference type="Pfam" id="PF12698"/>
    </source>
</evidence>
<evidence type="ECO:0000256" key="3">
    <source>
        <dbReference type="ARBA" id="ARBA00022989"/>
    </source>
</evidence>
<dbReference type="GO" id="GO:0140359">
    <property type="term" value="F:ABC-type transporter activity"/>
    <property type="evidence" value="ECO:0007669"/>
    <property type="project" value="InterPro"/>
</dbReference>
<name>A0A261FXR6_9BIFI</name>
<organism evidence="8 9">
    <name type="scientific">Bifidobacterium hapali</name>
    <dbReference type="NCBI Taxonomy" id="1630172"/>
    <lineage>
        <taxon>Bacteria</taxon>
        <taxon>Bacillati</taxon>
        <taxon>Actinomycetota</taxon>
        <taxon>Actinomycetes</taxon>
        <taxon>Bifidobacteriales</taxon>
        <taxon>Bifidobacteriaceae</taxon>
        <taxon>Bifidobacterium</taxon>
    </lineage>
</organism>
<dbReference type="Pfam" id="PF12698">
    <property type="entry name" value="ABC2_membrane_3"/>
    <property type="match status" value="1"/>
</dbReference>
<comment type="caution">
    <text evidence="8">The sequence shown here is derived from an EMBL/GenBank/DDBJ whole genome shotgun (WGS) entry which is preliminary data.</text>
</comment>
<evidence type="ECO:0000256" key="1">
    <source>
        <dbReference type="ARBA" id="ARBA00004141"/>
    </source>
</evidence>
<evidence type="ECO:0000313" key="9">
    <source>
        <dbReference type="Proteomes" id="UP000216074"/>
    </source>
</evidence>
<gene>
    <name evidence="8" type="ORF">BHAP_1474</name>
</gene>
<evidence type="ECO:0000256" key="2">
    <source>
        <dbReference type="ARBA" id="ARBA00022692"/>
    </source>
</evidence>
<evidence type="ECO:0000313" key="8">
    <source>
        <dbReference type="EMBL" id="OZG63971.1"/>
    </source>
</evidence>
<keyword evidence="2 6" id="KW-0812">Transmembrane</keyword>
<reference evidence="8 9" key="1">
    <citation type="journal article" date="2017" name="BMC Genomics">
        <title>Comparative genomic and phylogenomic analyses of the Bifidobacteriaceae family.</title>
        <authorList>
            <person name="Lugli G.A."/>
            <person name="Milani C."/>
            <person name="Turroni F."/>
            <person name="Duranti S."/>
            <person name="Mancabelli L."/>
            <person name="Mangifesta M."/>
            <person name="Ferrario C."/>
            <person name="Modesto M."/>
            <person name="Mattarelli P."/>
            <person name="Jiri K."/>
            <person name="van Sinderen D."/>
            <person name="Ventura M."/>
        </authorList>
    </citation>
    <scope>NUCLEOTIDE SEQUENCE [LARGE SCALE GENOMIC DNA]</scope>
    <source>
        <strain evidence="8 9">DSM 100202</strain>
    </source>
</reference>
<dbReference type="EMBL" id="MWWY01000026">
    <property type="protein sequence ID" value="OZG63971.1"/>
    <property type="molecule type" value="Genomic_DNA"/>
</dbReference>
<keyword evidence="4 6" id="KW-0472">Membrane</keyword>
<protein>
    <submittedName>
        <fullName evidence="8">Phage infection protein</fullName>
    </submittedName>
</protein>
<sequence length="732" mass="78077">MSTIIRLFIGDLKRITSNIVSIILVIGLVTIPGLFSWFNIAASWDPFANTGNLKFAVASVDEGYSSDLIPVKIKVGDSVVNALRANSQLDWTFTSEADAIDGTKSGEYYAAVIIPKDFSEKMMTFFTSDTVNHATLTYYTNEKANALAPKVTGQGADQVAAQVNQMFAQTLTSTALSIASGLIDQLDDPQATQMLGSFNQKIGDVATTLDDTAATLRTYGTLTDSASSLMSSSVKLIKTASDEAKNTKQQAESAKSGASDVTTALNSASSTLSDALTASATSFDAVSTNIDDVYASASKSSTDMVASLRAQASNVDDQRAKYQSIRDTVAALDPSTTIGTDAQTALLDGLDRIIARQTALRDSLNTAASDLESKNELAQSQRQQIKDLAAQAQSSVTSVKSEFNDSLKPKIDELSTSLTTVAATIDNSSSSLNSTIDDLDNTAANANTKLTDVKSTLNNTADKLTAAANKLSEFNEAMQDALNSGDMSKVRDLLGGDTDALAATLAAPVALKRHAMFPVANFGSSLAPLYTFLPLWVGSLLMAVTLKTSVSRRVRDELERETGRPARPHQLYLGHYGVFATIALLQSTVSCGGTLLFMRVQAVHPLLFMLDGWVSSLVYSLFAYTMVVSFGNVGKAIGVLYLVVQICGSGAAYPLQILPDFVSALSPWLPVTHSVTMVRAAIAGIYANDYWLAMGKLLLFVPPLLLLGLLLRKPLVGFNRWYVAQVESTKLL</sequence>
<dbReference type="Gene3D" id="3.40.1710.10">
    <property type="entry name" value="abc type-2 transporter like domain"/>
    <property type="match status" value="1"/>
</dbReference>
<dbReference type="RefSeq" id="WP_094730080.1">
    <property type="nucleotide sequence ID" value="NZ_MWWY01000026.1"/>
</dbReference>
<keyword evidence="9" id="KW-1185">Reference proteome</keyword>
<proteinExistence type="predicted"/>
<keyword evidence="5" id="KW-0175">Coiled coil</keyword>
<dbReference type="NCBIfam" id="TIGR03061">
    <property type="entry name" value="pip_yhgE_Nterm"/>
    <property type="match status" value="1"/>
</dbReference>
<accession>A0A261FXR6</accession>
<dbReference type="InterPro" id="IPR017501">
    <property type="entry name" value="Phage_infect_YhgE_C"/>
</dbReference>
<dbReference type="InterPro" id="IPR017500">
    <property type="entry name" value="Phage_infect_YhgE_N"/>
</dbReference>
<feature type="transmembrane region" description="Helical" evidence="6">
    <location>
        <begin position="690"/>
        <end position="711"/>
    </location>
</feature>